<dbReference type="RefSeq" id="WP_183217825.1">
    <property type="nucleotide sequence ID" value="NZ_CAJFZW010000071.1"/>
</dbReference>
<comment type="caution">
    <text evidence="1">The sequence shown here is derived from an EMBL/GenBank/DDBJ whole genome shotgun (WGS) entry which is preliminary data.</text>
</comment>
<name>A0A7W9F9G1_9CAUL</name>
<evidence type="ECO:0000313" key="1">
    <source>
        <dbReference type="EMBL" id="MBB5741072.1"/>
    </source>
</evidence>
<dbReference type="EMBL" id="JACHOQ010000009">
    <property type="protein sequence ID" value="MBB5741072.1"/>
    <property type="molecule type" value="Genomic_DNA"/>
</dbReference>
<gene>
    <name evidence="1" type="ORF">GGQ93_002808</name>
</gene>
<evidence type="ECO:0000313" key="2">
    <source>
        <dbReference type="Proteomes" id="UP000527324"/>
    </source>
</evidence>
<organism evidence="1 2">
    <name type="scientific">Brevundimonas aurantiaca</name>
    <dbReference type="NCBI Taxonomy" id="74316"/>
    <lineage>
        <taxon>Bacteria</taxon>
        <taxon>Pseudomonadati</taxon>
        <taxon>Pseudomonadota</taxon>
        <taxon>Alphaproteobacteria</taxon>
        <taxon>Caulobacterales</taxon>
        <taxon>Caulobacteraceae</taxon>
        <taxon>Brevundimonas</taxon>
    </lineage>
</organism>
<keyword evidence="2" id="KW-1185">Reference proteome</keyword>
<protein>
    <recommendedName>
        <fullName evidence="3">Morphogenetic protein</fullName>
    </recommendedName>
</protein>
<dbReference type="AlphaFoldDB" id="A0A7W9F9G1"/>
<sequence length="205" mass="22711">MTAPKERPILFSGPMVRALLDGTKAQTRRVVKSRALEWLADAGFGPGFVADPANGLCPYSAPGDRLWVREMHAIVPRTAYAMSEGVQQTLKPGDDHDAAVYAAAWERSRPGRWRPSIHMPRWASRLTLEITEVRVERLQDISEADAMAEGASPCANGVWFDGKPEFAGCDARGAYYSLWEHINGAGSWDANPWVWAVSFRVLERA</sequence>
<evidence type="ECO:0008006" key="3">
    <source>
        <dbReference type="Google" id="ProtNLM"/>
    </source>
</evidence>
<dbReference type="Proteomes" id="UP000527324">
    <property type="component" value="Unassembled WGS sequence"/>
</dbReference>
<reference evidence="1 2" key="1">
    <citation type="submission" date="2020-08" db="EMBL/GenBank/DDBJ databases">
        <title>Genomic Encyclopedia of Type Strains, Phase IV (KMG-IV): sequencing the most valuable type-strain genomes for metagenomic binning, comparative biology and taxonomic classification.</title>
        <authorList>
            <person name="Goeker M."/>
        </authorList>
    </citation>
    <scope>NUCLEOTIDE SEQUENCE [LARGE SCALE GENOMIC DNA]</scope>
    <source>
        <strain evidence="1 2">DSM 4731</strain>
    </source>
</reference>
<accession>A0A7W9F9G1</accession>
<proteinExistence type="predicted"/>